<name>A0A133NIK1_9FUSO</name>
<evidence type="ECO:0000313" key="7">
    <source>
        <dbReference type="EMBL" id="KXA16119.1"/>
    </source>
</evidence>
<evidence type="ECO:0000256" key="4">
    <source>
        <dbReference type="ARBA" id="ARBA00022989"/>
    </source>
</evidence>
<dbReference type="InterPro" id="IPR037272">
    <property type="entry name" value="SNS_sf"/>
</dbReference>
<feature type="transmembrane region" description="Helical" evidence="6">
    <location>
        <begin position="97"/>
        <end position="121"/>
    </location>
</feature>
<dbReference type="InterPro" id="IPR047218">
    <property type="entry name" value="YocR/YhdH-like"/>
</dbReference>
<proteinExistence type="predicted"/>
<dbReference type="CDD" id="cd10336">
    <property type="entry name" value="SLC6sbd_Tyt1-Like"/>
    <property type="match status" value="1"/>
</dbReference>
<evidence type="ECO:0000256" key="5">
    <source>
        <dbReference type="ARBA" id="ARBA00023136"/>
    </source>
</evidence>
<dbReference type="PANTHER" id="PTHR42948:SF1">
    <property type="entry name" value="TRANSPORTER"/>
    <property type="match status" value="1"/>
</dbReference>
<feature type="transmembrane region" description="Helical" evidence="6">
    <location>
        <begin position="377"/>
        <end position="397"/>
    </location>
</feature>
<keyword evidence="8" id="KW-1185">Reference proteome</keyword>
<dbReference type="STRING" id="134605.HMPREF3206_00470"/>
<comment type="subcellular location">
    <subcellularLocation>
        <location evidence="1">Membrane</location>
        <topology evidence="1">Multi-pass membrane protein</topology>
    </subcellularLocation>
</comment>
<keyword evidence="5 6" id="KW-0472">Membrane</keyword>
<keyword evidence="2" id="KW-0813">Transport</keyword>
<dbReference type="PROSITE" id="PS50267">
    <property type="entry name" value="NA_NEUROTRAN_SYMP_3"/>
    <property type="match status" value="1"/>
</dbReference>
<dbReference type="AlphaFoldDB" id="A0A133NIK1"/>
<feature type="transmembrane region" description="Helical" evidence="6">
    <location>
        <begin position="305"/>
        <end position="328"/>
    </location>
</feature>
<feature type="transmembrane region" description="Helical" evidence="6">
    <location>
        <begin position="418"/>
        <end position="443"/>
    </location>
</feature>
<feature type="transmembrane region" description="Helical" evidence="6">
    <location>
        <begin position="44"/>
        <end position="65"/>
    </location>
</feature>
<dbReference type="PATRIC" id="fig|134605.3.peg.472"/>
<accession>A0A133NIK1</accession>
<evidence type="ECO:0000313" key="8">
    <source>
        <dbReference type="Proteomes" id="UP000070617"/>
    </source>
</evidence>
<keyword evidence="4 6" id="KW-1133">Transmembrane helix</keyword>
<dbReference type="SUPFAM" id="SSF161070">
    <property type="entry name" value="SNF-like"/>
    <property type="match status" value="1"/>
</dbReference>
<dbReference type="PANTHER" id="PTHR42948">
    <property type="entry name" value="TRANSPORTER"/>
    <property type="match status" value="1"/>
</dbReference>
<reference evidence="8" key="1">
    <citation type="submission" date="2016-01" db="EMBL/GenBank/DDBJ databases">
        <authorList>
            <person name="Mitreva M."/>
            <person name="Pepin K.H."/>
            <person name="Mihindukulasuriya K.A."/>
            <person name="Fulton R."/>
            <person name="Fronick C."/>
            <person name="O'Laughlin M."/>
            <person name="Miner T."/>
            <person name="Herter B."/>
            <person name="Rosa B.A."/>
            <person name="Cordes M."/>
            <person name="Tomlinson C."/>
            <person name="Wollam A."/>
            <person name="Palsikar V.B."/>
            <person name="Mardis E.R."/>
            <person name="Wilson R.K."/>
        </authorList>
    </citation>
    <scope>NUCLEOTIDE SEQUENCE [LARGE SCALE GENOMIC DNA]</scope>
    <source>
        <strain evidence="8">CMW8396</strain>
    </source>
</reference>
<keyword evidence="3 6" id="KW-0812">Transmembrane</keyword>
<dbReference type="InterPro" id="IPR000175">
    <property type="entry name" value="Na/ntran_symport"/>
</dbReference>
<feature type="transmembrane region" description="Helical" evidence="6">
    <location>
        <begin position="152"/>
        <end position="170"/>
    </location>
</feature>
<dbReference type="PRINTS" id="PR00176">
    <property type="entry name" value="NANEUSMPORT"/>
</dbReference>
<feature type="transmembrane region" description="Helical" evidence="6">
    <location>
        <begin position="223"/>
        <end position="247"/>
    </location>
</feature>
<dbReference type="NCBIfam" id="NF037979">
    <property type="entry name" value="Na_transp"/>
    <property type="match status" value="1"/>
</dbReference>
<comment type="caution">
    <text evidence="7">The sequence shown here is derived from an EMBL/GenBank/DDBJ whole genome shotgun (WGS) entry which is preliminary data.</text>
</comment>
<evidence type="ECO:0000256" key="2">
    <source>
        <dbReference type="ARBA" id="ARBA00022448"/>
    </source>
</evidence>
<evidence type="ECO:0000256" key="3">
    <source>
        <dbReference type="ARBA" id="ARBA00022692"/>
    </source>
</evidence>
<gene>
    <name evidence="7" type="ORF">HMPREF3206_00470</name>
</gene>
<dbReference type="Proteomes" id="UP000070617">
    <property type="component" value="Unassembled WGS sequence"/>
</dbReference>
<feature type="transmembrane region" description="Helical" evidence="6">
    <location>
        <begin position="182"/>
        <end position="203"/>
    </location>
</feature>
<organism evidence="7 8">
    <name type="scientific">Fusobacterium equinum</name>
    <dbReference type="NCBI Taxonomy" id="134605"/>
    <lineage>
        <taxon>Bacteria</taxon>
        <taxon>Fusobacteriati</taxon>
        <taxon>Fusobacteriota</taxon>
        <taxon>Fusobacteriia</taxon>
        <taxon>Fusobacteriales</taxon>
        <taxon>Fusobacteriaceae</taxon>
        <taxon>Fusobacterium</taxon>
    </lineage>
</organism>
<evidence type="ECO:0000256" key="1">
    <source>
        <dbReference type="ARBA" id="ARBA00004141"/>
    </source>
</evidence>
<feature type="transmembrane region" description="Helical" evidence="6">
    <location>
        <begin position="20"/>
        <end position="38"/>
    </location>
</feature>
<dbReference type="EMBL" id="LRPX01000021">
    <property type="protein sequence ID" value="KXA16119.1"/>
    <property type="molecule type" value="Genomic_DNA"/>
</dbReference>
<dbReference type="Pfam" id="PF00209">
    <property type="entry name" value="SNF"/>
    <property type="match status" value="2"/>
</dbReference>
<feature type="transmembrane region" description="Helical" evidence="6">
    <location>
        <begin position="349"/>
        <end position="371"/>
    </location>
</feature>
<dbReference type="GO" id="GO:0016020">
    <property type="term" value="C:membrane"/>
    <property type="evidence" value="ECO:0007669"/>
    <property type="project" value="UniProtKB-SubCell"/>
</dbReference>
<sequence length="444" mass="49475">MREMEKHFKKRDSFQNKIGFILACVGSAVGMGNIWLFPYRVGEFGGAAFLFPYLFFVVLLGLTGVSGEMAFGRAMRSGPLGAFKKALEKRGKKYGDFLGFIPVLGSLGIAIGYAVVVGWILKYTVQSFSGILQVTENYGELFGTITTRYSSLTWHFTAILISLLIMVAGIQGGIEKINRVLMPLFFGLFCLLAIRVFFLENSISGYEFLWKTDFEKIFQIKTWIFALGQAFFSLSLAGSGTVVYGSYLKEEVDVINSSIHVAFYDTFAAILAALVIIPAVFSFGMEVSAGPGLMFLVMPSVFQQMTFGRIFSSLFFLAVFFAGITSLVNLFESSIEALEEKFSFSRRKAVSIVMIFSFLIGIFVEDVNYLGKLMDIVSIYLIPLGAFLSAILFYWVCGDEFVRREIQKGRLKSFPKCLLPMGKYLFCGISFVVFILGIFYHGIG</sequence>
<feature type="transmembrane region" description="Helical" evidence="6">
    <location>
        <begin position="259"/>
        <end position="285"/>
    </location>
</feature>
<protein>
    <submittedName>
        <fullName evidence="7">Sodium:neurotransmitter symporter family protein</fullName>
    </submittedName>
</protein>
<evidence type="ECO:0000256" key="6">
    <source>
        <dbReference type="SAM" id="Phobius"/>
    </source>
</evidence>